<keyword evidence="5" id="KW-1185">Reference proteome</keyword>
<evidence type="ECO:0000256" key="3">
    <source>
        <dbReference type="SAM" id="MobiDB-lite"/>
    </source>
</evidence>
<evidence type="ECO:0000256" key="1">
    <source>
        <dbReference type="ARBA" id="ARBA00009108"/>
    </source>
</evidence>
<feature type="compositionally biased region" description="Basic and acidic residues" evidence="3">
    <location>
        <begin position="132"/>
        <end position="144"/>
    </location>
</feature>
<dbReference type="PANTHER" id="PTHR37313:SF4">
    <property type="entry name" value="CONSERVED MEMBRANE PROTEIN-RELATED"/>
    <property type="match status" value="1"/>
</dbReference>
<name>A0A8J3B2A6_9ACTN</name>
<evidence type="ECO:0000313" key="5">
    <source>
        <dbReference type="Proteomes" id="UP000649739"/>
    </source>
</evidence>
<proteinExistence type="inferred from homology"/>
<dbReference type="Gene3D" id="3.30.70.1880">
    <property type="entry name" value="Protein of unknown function DUF881"/>
    <property type="match status" value="1"/>
</dbReference>
<evidence type="ECO:0000256" key="2">
    <source>
        <dbReference type="SAM" id="Coils"/>
    </source>
</evidence>
<dbReference type="GO" id="GO:0005886">
    <property type="term" value="C:plasma membrane"/>
    <property type="evidence" value="ECO:0007669"/>
    <property type="project" value="TreeGrafter"/>
</dbReference>
<dbReference type="EMBL" id="BMQB01000003">
    <property type="protein sequence ID" value="GGJ88753.1"/>
    <property type="molecule type" value="Genomic_DNA"/>
</dbReference>
<dbReference type="InterPro" id="IPR010273">
    <property type="entry name" value="DUF881"/>
</dbReference>
<accession>A0A8J3B2A6</accession>
<reference evidence="4" key="1">
    <citation type="journal article" date="2014" name="Int. J. Syst. Evol. Microbiol.">
        <title>Complete genome sequence of Corynebacterium casei LMG S-19264T (=DSM 44701T), isolated from a smear-ripened cheese.</title>
        <authorList>
            <consortium name="US DOE Joint Genome Institute (JGI-PGF)"/>
            <person name="Walter F."/>
            <person name="Albersmeier A."/>
            <person name="Kalinowski J."/>
            <person name="Ruckert C."/>
        </authorList>
    </citation>
    <scope>NUCLEOTIDE SEQUENCE</scope>
    <source>
        <strain evidence="4">JCM 3090</strain>
    </source>
</reference>
<dbReference type="RefSeq" id="WP_189169603.1">
    <property type="nucleotide sequence ID" value="NZ_BMQB01000003.1"/>
</dbReference>
<gene>
    <name evidence="4" type="ORF">GCM10010123_17940</name>
</gene>
<sequence>MEYTSGTSSWRTAALRSLRALRPRRRPRSGWAAGVPVIALAAGLLFTTSATTAEGTALREDRRPRLAQLIKQRQERLDRAEARAAELRRAVAGQTENLAGTDVPVRQERARAKRFEADAAFTPVHGPGLTVRLDDAPHSSRADPPRGATNDDLVVHQQDVQGVVNALWAGGAEAMAIMEVRVISTSAVRCAGSVLALHGRLFSPPFSITAIGDPDALRAALAAAPDVARFRADAKQYGLGYEERGHADVKLKAFDRADVVQAARVSPE</sequence>
<reference evidence="4" key="2">
    <citation type="submission" date="2020-09" db="EMBL/GenBank/DDBJ databases">
        <authorList>
            <person name="Sun Q."/>
            <person name="Ohkuma M."/>
        </authorList>
    </citation>
    <scope>NUCLEOTIDE SEQUENCE</scope>
    <source>
        <strain evidence="4">JCM 3090</strain>
    </source>
</reference>
<dbReference type="Pfam" id="PF05949">
    <property type="entry name" value="DUF881"/>
    <property type="match status" value="1"/>
</dbReference>
<feature type="region of interest" description="Disordered" evidence="3">
    <location>
        <begin position="126"/>
        <end position="150"/>
    </location>
</feature>
<dbReference type="PANTHER" id="PTHR37313">
    <property type="entry name" value="UPF0749 PROTEIN RV1825"/>
    <property type="match status" value="1"/>
</dbReference>
<comment type="caution">
    <text evidence="4">The sequence shown here is derived from an EMBL/GenBank/DDBJ whole genome shotgun (WGS) entry which is preliminary data.</text>
</comment>
<evidence type="ECO:0000313" key="4">
    <source>
        <dbReference type="EMBL" id="GGJ88753.1"/>
    </source>
</evidence>
<organism evidence="4 5">
    <name type="scientific">Pilimelia anulata</name>
    <dbReference type="NCBI Taxonomy" id="53371"/>
    <lineage>
        <taxon>Bacteria</taxon>
        <taxon>Bacillati</taxon>
        <taxon>Actinomycetota</taxon>
        <taxon>Actinomycetes</taxon>
        <taxon>Micromonosporales</taxon>
        <taxon>Micromonosporaceae</taxon>
        <taxon>Pilimelia</taxon>
    </lineage>
</organism>
<protein>
    <submittedName>
        <fullName evidence="4">Membrane protein</fullName>
    </submittedName>
</protein>
<dbReference type="Proteomes" id="UP000649739">
    <property type="component" value="Unassembled WGS sequence"/>
</dbReference>
<dbReference type="AlphaFoldDB" id="A0A8J3B2A6"/>
<feature type="coiled-coil region" evidence="2">
    <location>
        <begin position="70"/>
        <end position="97"/>
    </location>
</feature>
<keyword evidence="2" id="KW-0175">Coiled coil</keyword>
<comment type="similarity">
    <text evidence="1">Belongs to the UPF0749 family.</text>
</comment>